<dbReference type="InterPro" id="IPR009078">
    <property type="entry name" value="Ferritin-like_SF"/>
</dbReference>
<feature type="region of interest" description="Disordered" evidence="1">
    <location>
        <begin position="1"/>
        <end position="34"/>
    </location>
</feature>
<dbReference type="Proteomes" id="UP001174909">
    <property type="component" value="Unassembled WGS sequence"/>
</dbReference>
<sequence>MATNKEEKSEQPQDQQSEESSNEALETPARPSLDWMNDTLQWGTKVPPGKHGITIGDLQVGVYGDIPEVSTDMTRRPRGAFPIPGIPRTDLYALSAKVDIWADNAADLYEEAIQRRWMAHADVPWDDLAPLPDDVELAMRQLCTELAQQASLETDVIGQWLHRMNYAYYEVKAFLATEIFDTGRHFVAFRQRALANGGKLGLESPGHFNRRLMEARAGWTEVAIYLYIIRGTLTQLVLRYAEAYAQSPAEKYLFRKCLEDKARHVAYGLAHVKYAVENSDPSFGLGLNNLMRAVEGDLSQEMQDPVIWEALAIIFGGGVSNMVEGMEVVKGLQQRFIEQYLARMKWVGIPKTEANLNPGLAVYLRREEATPA</sequence>
<evidence type="ECO:0008006" key="4">
    <source>
        <dbReference type="Google" id="ProtNLM"/>
    </source>
</evidence>
<feature type="compositionally biased region" description="Basic and acidic residues" evidence="1">
    <location>
        <begin position="1"/>
        <end position="11"/>
    </location>
</feature>
<dbReference type="SUPFAM" id="SSF47240">
    <property type="entry name" value="Ferritin-like"/>
    <property type="match status" value="1"/>
</dbReference>
<proteinExistence type="predicted"/>
<gene>
    <name evidence="2" type="ORF">GBAR_LOCUS13146</name>
</gene>
<reference evidence="2" key="1">
    <citation type="submission" date="2023-03" db="EMBL/GenBank/DDBJ databases">
        <authorList>
            <person name="Steffen K."/>
            <person name="Cardenas P."/>
        </authorList>
    </citation>
    <scope>NUCLEOTIDE SEQUENCE</scope>
</reference>
<accession>A0AA35WPX3</accession>
<evidence type="ECO:0000256" key="1">
    <source>
        <dbReference type="SAM" id="MobiDB-lite"/>
    </source>
</evidence>
<name>A0AA35WPX3_GEOBA</name>
<keyword evidence="3" id="KW-1185">Reference proteome</keyword>
<dbReference type="EMBL" id="CASHTH010001947">
    <property type="protein sequence ID" value="CAI8022360.1"/>
    <property type="molecule type" value="Genomic_DNA"/>
</dbReference>
<evidence type="ECO:0000313" key="2">
    <source>
        <dbReference type="EMBL" id="CAI8022360.1"/>
    </source>
</evidence>
<organism evidence="2 3">
    <name type="scientific">Geodia barretti</name>
    <name type="common">Barrett's horny sponge</name>
    <dbReference type="NCBI Taxonomy" id="519541"/>
    <lineage>
        <taxon>Eukaryota</taxon>
        <taxon>Metazoa</taxon>
        <taxon>Porifera</taxon>
        <taxon>Demospongiae</taxon>
        <taxon>Heteroscleromorpha</taxon>
        <taxon>Tetractinellida</taxon>
        <taxon>Astrophorina</taxon>
        <taxon>Geodiidae</taxon>
        <taxon>Geodia</taxon>
    </lineage>
</organism>
<dbReference type="AlphaFoldDB" id="A0AA35WPX3"/>
<evidence type="ECO:0000313" key="3">
    <source>
        <dbReference type="Proteomes" id="UP001174909"/>
    </source>
</evidence>
<protein>
    <recommendedName>
        <fullName evidence="4">Ferritin-like domain-containing protein</fullName>
    </recommendedName>
</protein>
<comment type="caution">
    <text evidence="2">The sequence shown here is derived from an EMBL/GenBank/DDBJ whole genome shotgun (WGS) entry which is preliminary data.</text>
</comment>